<name>A0ACA9NJ34_9GLOM</name>
<dbReference type="EMBL" id="CAJVPM010025489">
    <property type="protein sequence ID" value="CAG8658126.1"/>
    <property type="molecule type" value="Genomic_DNA"/>
</dbReference>
<organism evidence="1 2">
    <name type="scientific">Scutellospora calospora</name>
    <dbReference type="NCBI Taxonomy" id="85575"/>
    <lineage>
        <taxon>Eukaryota</taxon>
        <taxon>Fungi</taxon>
        <taxon>Fungi incertae sedis</taxon>
        <taxon>Mucoromycota</taxon>
        <taxon>Glomeromycotina</taxon>
        <taxon>Glomeromycetes</taxon>
        <taxon>Diversisporales</taxon>
        <taxon>Gigasporaceae</taxon>
        <taxon>Scutellospora</taxon>
    </lineage>
</organism>
<comment type="caution">
    <text evidence="1">The sequence shown here is derived from an EMBL/GenBank/DDBJ whole genome shotgun (WGS) entry which is preliminary data.</text>
</comment>
<feature type="non-terminal residue" evidence="1">
    <location>
        <position position="1"/>
    </location>
</feature>
<dbReference type="Proteomes" id="UP000789860">
    <property type="component" value="Unassembled WGS sequence"/>
</dbReference>
<proteinExistence type="predicted"/>
<sequence length="72" mass="8011">AGIIYAHESVTRRYAEEHGGVVVGIVVASSMETFSPVSIRVAETAKDPVVLLSDKYKFRLYILNTVLDSRRE</sequence>
<reference evidence="1" key="1">
    <citation type="submission" date="2021-06" db="EMBL/GenBank/DDBJ databases">
        <authorList>
            <person name="Kallberg Y."/>
            <person name="Tangrot J."/>
            <person name="Rosling A."/>
        </authorList>
    </citation>
    <scope>NUCLEOTIDE SEQUENCE</scope>
    <source>
        <strain evidence="1">AU212A</strain>
    </source>
</reference>
<protein>
    <submittedName>
        <fullName evidence="1">6052_t:CDS:1</fullName>
    </submittedName>
</protein>
<gene>
    <name evidence="1" type="ORF">SCALOS_LOCUS8926</name>
</gene>
<accession>A0ACA9NJ34</accession>
<feature type="non-terminal residue" evidence="1">
    <location>
        <position position="72"/>
    </location>
</feature>
<evidence type="ECO:0000313" key="2">
    <source>
        <dbReference type="Proteomes" id="UP000789860"/>
    </source>
</evidence>
<evidence type="ECO:0000313" key="1">
    <source>
        <dbReference type="EMBL" id="CAG8658126.1"/>
    </source>
</evidence>
<keyword evidence="2" id="KW-1185">Reference proteome</keyword>